<dbReference type="AlphaFoldDB" id="A0A963Z0F4"/>
<dbReference type="RefSeq" id="WP_227306342.1">
    <property type="nucleotide sequence ID" value="NZ_JAESVA010000002.1"/>
</dbReference>
<name>A0A963Z0F4_9PROT</name>
<dbReference type="Proteomes" id="UP000721844">
    <property type="component" value="Unassembled WGS sequence"/>
</dbReference>
<proteinExistence type="predicted"/>
<comment type="caution">
    <text evidence="2">The sequence shown here is derived from an EMBL/GenBank/DDBJ whole genome shotgun (WGS) entry which is preliminary data.</text>
</comment>
<accession>A0A963Z0F4</accession>
<sequence length="603" mass="61316">MVSDTILSGGTEFVGSGTFAAYNDVQGTEVIDRGASSFFDTVSAGGTYIISSGGSARAIQDVGAEIIVSSGGYISAAGVTSSAELGAATMTVLAGGTAVEIGLLGGEDIVFGETSGSDLGQEERDSPATLATEIVESGGTAIDTHIGYQFADNTDTSGFEEVKSGGVTSGSVIQSGSESVLSGGIAYATSGGDGDMTVFAGGTSVDAVFGFFSDAGLYPITYGGGTMYLAGGISSDTMLFDSTEIVESSNSGKSAGTAISTVISVWGSLIVGEGTAVGTVISSGGSLIVSGGTAIDTTIKSGGTAILDQGAVVQSGIVFSGGAADLVVSGTDMPATPISGFGLTDGIDLASVIYANNGTASFSDGILTVKEGNASYDLSLAGDYDNATFSLTRDSLLGTEIMVASLACFAAGTHIATEHGEVAIETIAIDDVVRTADGELQPVIWIGHRHVDCGRHPEPASILPVLITAHAFALNEPKRDLFLSPDHAVFQDGMLIPVKYLINGTTIRQIKTDRLTYFHIELARHAVILAEGLPAESYLDTGDRASFVDGSVTRLHPHFGGALQDSALVMEALAFAPLRVTGPEVERVRARLAARVLTQRATG</sequence>
<organism evidence="2 3">
    <name type="scientific">Acidisoma cellulosilyticum</name>
    <dbReference type="NCBI Taxonomy" id="2802395"/>
    <lineage>
        <taxon>Bacteria</taxon>
        <taxon>Pseudomonadati</taxon>
        <taxon>Pseudomonadota</taxon>
        <taxon>Alphaproteobacteria</taxon>
        <taxon>Acetobacterales</taxon>
        <taxon>Acidocellaceae</taxon>
        <taxon>Acidisoma</taxon>
    </lineage>
</organism>
<evidence type="ECO:0000313" key="2">
    <source>
        <dbReference type="EMBL" id="MCB8879717.1"/>
    </source>
</evidence>
<evidence type="ECO:0000259" key="1">
    <source>
        <dbReference type="Pfam" id="PF13403"/>
    </source>
</evidence>
<protein>
    <submittedName>
        <fullName evidence="2">Hint domain-containing protein</fullName>
    </submittedName>
</protein>
<dbReference type="EMBL" id="JAESVA010000002">
    <property type="protein sequence ID" value="MCB8879717.1"/>
    <property type="molecule type" value="Genomic_DNA"/>
</dbReference>
<dbReference type="InterPro" id="IPR030930">
    <property type="entry name" value="AIDA"/>
</dbReference>
<keyword evidence="3" id="KW-1185">Reference proteome</keyword>
<dbReference type="InterPro" id="IPR036844">
    <property type="entry name" value="Hint_dom_sf"/>
</dbReference>
<feature type="domain" description="Hedgehog/Intein (Hint)" evidence="1">
    <location>
        <begin position="408"/>
        <end position="541"/>
    </location>
</feature>
<dbReference type="Pfam" id="PF13403">
    <property type="entry name" value="Hint_2"/>
    <property type="match status" value="1"/>
</dbReference>
<dbReference type="Gene3D" id="2.160.20.20">
    <property type="match status" value="2"/>
</dbReference>
<dbReference type="InterPro" id="IPR012332">
    <property type="entry name" value="Autotransporter_pectin_lyase_C"/>
</dbReference>
<dbReference type="SUPFAM" id="SSF51294">
    <property type="entry name" value="Hedgehog/intein (Hint) domain"/>
    <property type="match status" value="1"/>
</dbReference>
<dbReference type="InterPro" id="IPR028992">
    <property type="entry name" value="Hedgehog/Intein_dom"/>
</dbReference>
<dbReference type="NCBIfam" id="TIGR04415">
    <property type="entry name" value="O_hepto_targRPT"/>
    <property type="match status" value="1"/>
</dbReference>
<evidence type="ECO:0000313" key="3">
    <source>
        <dbReference type="Proteomes" id="UP000721844"/>
    </source>
</evidence>
<gene>
    <name evidence="2" type="ORF">ACELLULO517_05690</name>
</gene>
<reference evidence="2 3" key="1">
    <citation type="journal article" date="2021" name="Microorganisms">
        <title>Acidisoma silvae sp. nov. and Acidisomacellulosilytica sp. nov., Two Acidophilic Bacteria Isolated from Decaying Wood, Hydrolyzing Cellulose and Producing Poly-3-hydroxybutyrate.</title>
        <authorList>
            <person name="Mieszkin S."/>
            <person name="Pouder E."/>
            <person name="Uroz S."/>
            <person name="Simon-Colin C."/>
            <person name="Alain K."/>
        </authorList>
    </citation>
    <scope>NUCLEOTIDE SEQUENCE [LARGE SCALE GENOMIC DNA]</scope>
    <source>
        <strain evidence="2 3">HW T5.17</strain>
    </source>
</reference>